<proteinExistence type="predicted"/>
<evidence type="ECO:0000256" key="8">
    <source>
        <dbReference type="PROSITE-ProRule" id="PRU01032"/>
    </source>
</evidence>
<evidence type="ECO:0000256" key="7">
    <source>
        <dbReference type="ARBA" id="ARBA00023145"/>
    </source>
</evidence>
<evidence type="ECO:0000256" key="9">
    <source>
        <dbReference type="SAM" id="SignalP"/>
    </source>
</evidence>
<dbReference type="InterPro" id="IPR030400">
    <property type="entry name" value="Sedolisin_dom"/>
</dbReference>
<dbReference type="GO" id="GO:0008240">
    <property type="term" value="F:tripeptidyl-peptidase activity"/>
    <property type="evidence" value="ECO:0007669"/>
    <property type="project" value="TreeGrafter"/>
</dbReference>
<evidence type="ECO:0000256" key="5">
    <source>
        <dbReference type="ARBA" id="ARBA00022825"/>
    </source>
</evidence>
<evidence type="ECO:0000256" key="2">
    <source>
        <dbReference type="ARBA" id="ARBA00022670"/>
    </source>
</evidence>
<comment type="caution">
    <text evidence="11">The sequence shown here is derived from an EMBL/GenBank/DDBJ whole genome shotgun (WGS) entry which is preliminary data.</text>
</comment>
<dbReference type="EMBL" id="JAWWNJ010000001">
    <property type="protein sequence ID" value="KAK7064692.1"/>
    <property type="molecule type" value="Genomic_DNA"/>
</dbReference>
<evidence type="ECO:0000259" key="10">
    <source>
        <dbReference type="PROSITE" id="PS51695"/>
    </source>
</evidence>
<keyword evidence="3 8" id="KW-0479">Metal-binding</keyword>
<dbReference type="Gene3D" id="3.40.50.200">
    <property type="entry name" value="Peptidase S8/S53 domain"/>
    <property type="match status" value="1"/>
</dbReference>
<keyword evidence="9" id="KW-0732">Signal</keyword>
<keyword evidence="5 8" id="KW-0720">Serine protease</keyword>
<dbReference type="GO" id="GO:0005576">
    <property type="term" value="C:extracellular region"/>
    <property type="evidence" value="ECO:0007669"/>
    <property type="project" value="UniProtKB-SubCell"/>
</dbReference>
<dbReference type="PANTHER" id="PTHR14218">
    <property type="entry name" value="PROTEASE S8 TRIPEPTIDYL PEPTIDASE I CLN2"/>
    <property type="match status" value="1"/>
</dbReference>
<feature type="chain" id="PRO_5043743384" evidence="9">
    <location>
        <begin position="19"/>
        <end position="593"/>
    </location>
</feature>
<dbReference type="PANTHER" id="PTHR14218:SF15">
    <property type="entry name" value="TRIPEPTIDYL-PEPTIDASE 1"/>
    <property type="match status" value="1"/>
</dbReference>
<reference evidence="11 12" key="1">
    <citation type="journal article" date="2024" name="J Genomics">
        <title>Draft genome sequencing and assembly of Favolaschia claudopus CIRM-BRFM 2984 isolated from oak limbs.</title>
        <authorList>
            <person name="Navarro D."/>
            <person name="Drula E."/>
            <person name="Chaduli D."/>
            <person name="Cazenave R."/>
            <person name="Ahrendt S."/>
            <person name="Wang J."/>
            <person name="Lipzen A."/>
            <person name="Daum C."/>
            <person name="Barry K."/>
            <person name="Grigoriev I.V."/>
            <person name="Favel A."/>
            <person name="Rosso M.N."/>
            <person name="Martin F."/>
        </authorList>
    </citation>
    <scope>NUCLEOTIDE SEQUENCE [LARGE SCALE GENOMIC DNA]</scope>
    <source>
        <strain evidence="11 12">CIRM-BRFM 2984</strain>
    </source>
</reference>
<evidence type="ECO:0000256" key="4">
    <source>
        <dbReference type="ARBA" id="ARBA00022801"/>
    </source>
</evidence>
<dbReference type="InterPro" id="IPR015366">
    <property type="entry name" value="S53_propep"/>
</dbReference>
<feature type="binding site" evidence="8">
    <location>
        <position position="548"/>
    </location>
    <ligand>
        <name>Ca(2+)</name>
        <dbReference type="ChEBI" id="CHEBI:29108"/>
    </ligand>
</feature>
<feature type="signal peptide" evidence="9">
    <location>
        <begin position="1"/>
        <end position="18"/>
    </location>
</feature>
<evidence type="ECO:0000256" key="6">
    <source>
        <dbReference type="ARBA" id="ARBA00022837"/>
    </source>
</evidence>
<evidence type="ECO:0000313" key="11">
    <source>
        <dbReference type="EMBL" id="KAK7064692.1"/>
    </source>
</evidence>
<keyword evidence="6 8" id="KW-0106">Calcium</keyword>
<dbReference type="CDD" id="cd04056">
    <property type="entry name" value="Peptidases_S53"/>
    <property type="match status" value="1"/>
</dbReference>
<feature type="domain" description="Peptidase S53" evidence="10">
    <location>
        <begin position="217"/>
        <end position="593"/>
    </location>
</feature>
<evidence type="ECO:0000256" key="1">
    <source>
        <dbReference type="ARBA" id="ARBA00004239"/>
    </source>
</evidence>
<dbReference type="AlphaFoldDB" id="A0AAW0EKZ4"/>
<dbReference type="PROSITE" id="PS51695">
    <property type="entry name" value="SEDOLISIN"/>
    <property type="match status" value="1"/>
</dbReference>
<keyword evidence="4 8" id="KW-0378">Hydrolase</keyword>
<keyword evidence="7" id="KW-0865">Zymogen</keyword>
<keyword evidence="2 8" id="KW-0645">Protease</keyword>
<dbReference type="Pfam" id="PF09286">
    <property type="entry name" value="Pro-kuma_activ"/>
    <property type="match status" value="1"/>
</dbReference>
<keyword evidence="12" id="KW-1185">Reference proteome</keyword>
<dbReference type="InterPro" id="IPR036852">
    <property type="entry name" value="Peptidase_S8/S53_dom_sf"/>
</dbReference>
<feature type="binding site" evidence="8">
    <location>
        <position position="573"/>
    </location>
    <ligand>
        <name>Ca(2+)</name>
        <dbReference type="ChEBI" id="CHEBI:29108"/>
    </ligand>
</feature>
<comment type="subcellular location">
    <subcellularLocation>
        <location evidence="1">Secreted</location>
        <location evidence="1">Extracellular space</location>
    </subcellularLocation>
</comment>
<evidence type="ECO:0000313" key="12">
    <source>
        <dbReference type="Proteomes" id="UP001362999"/>
    </source>
</evidence>
<name>A0AAW0EKZ4_9AGAR</name>
<gene>
    <name evidence="11" type="ORF">R3P38DRAFT_2757326</name>
</gene>
<evidence type="ECO:0000256" key="3">
    <source>
        <dbReference type="ARBA" id="ARBA00022723"/>
    </source>
</evidence>
<feature type="active site" description="Charge relay system" evidence="8">
    <location>
        <position position="302"/>
    </location>
</feature>
<protein>
    <submittedName>
        <fullName evidence="11">Family S53 protease-like protein</fullName>
    </submittedName>
</protein>
<dbReference type="SUPFAM" id="SSF52743">
    <property type="entry name" value="Subtilisin-like"/>
    <property type="match status" value="1"/>
</dbReference>
<sequence length="593" mass="63264">MLLPALANILALLSVVSCTRLAVHESRRAAPAGFTSLGAAPDSHMLTLKFALTPKNIPGLEQKLASISTPGSSEFRQWLSKDEVKAFVQPSNETVSAFDVFAHSNGLAPTVLSPNGDWVSLTLTVAAANKLFGARFQEFEHASLPQPITRTLSISLPAELVGHVEAIHPSTSFSTSRFGASRQIAPSARQRNLEKRLTVKRTESEAKEEDCDGLDIPMTPACLQSLYGIPTTPATQQPEANSLMVTGYWSTSPNRTDLSTFLEGYRSDIPSNTTYELISIGKEVVEVPAKDAATLVLEADLDVQYTVGLVTDVPVQFLSVAAPSKEFDYDGFATSLLETNMYLDGLENPPSVVTTSYGPTETDFGESMTRKICNSYLALSARGISLTFGSGDGGVYGGHDNSSIPGLCTNNDFLVVFPASCPWVTAVGATKGIHPEVTVNLTGGGFSNLFPRPWYQADAAESFLTGLPADFPGHFNRSGRAYPDVAVQGGNLDFIYQGDTIHTGGTSFSSPIFASVIAMINSRLVAAGKPVLGFLNPWIYANMDAFTDITEGHNSGYECPAESVAFDAAKGWDPLSGVGSPVFDKLLAAAFRD</sequence>
<dbReference type="GO" id="GO:0006508">
    <property type="term" value="P:proteolysis"/>
    <property type="evidence" value="ECO:0007669"/>
    <property type="project" value="UniProtKB-KW"/>
</dbReference>
<feature type="active site" description="Charge relay system" evidence="8">
    <location>
        <position position="298"/>
    </location>
</feature>
<feature type="binding site" evidence="8">
    <location>
        <position position="571"/>
    </location>
    <ligand>
        <name>Ca(2+)</name>
        <dbReference type="ChEBI" id="CHEBI:29108"/>
    </ligand>
</feature>
<organism evidence="11 12">
    <name type="scientific">Favolaschia claudopus</name>
    <dbReference type="NCBI Taxonomy" id="2862362"/>
    <lineage>
        <taxon>Eukaryota</taxon>
        <taxon>Fungi</taxon>
        <taxon>Dikarya</taxon>
        <taxon>Basidiomycota</taxon>
        <taxon>Agaricomycotina</taxon>
        <taxon>Agaricomycetes</taxon>
        <taxon>Agaricomycetidae</taxon>
        <taxon>Agaricales</taxon>
        <taxon>Marasmiineae</taxon>
        <taxon>Mycenaceae</taxon>
        <taxon>Favolaschia</taxon>
    </lineage>
</organism>
<dbReference type="Proteomes" id="UP001362999">
    <property type="component" value="Unassembled WGS sequence"/>
</dbReference>
<accession>A0AAW0EKZ4</accession>
<comment type="cofactor">
    <cofactor evidence="8">
        <name>Ca(2+)</name>
        <dbReference type="ChEBI" id="CHEBI:29108"/>
    </cofactor>
    <text evidence="8">Binds 1 Ca(2+) ion per subunit.</text>
</comment>
<feature type="active site" description="Charge relay system" evidence="8">
    <location>
        <position position="507"/>
    </location>
</feature>
<dbReference type="CDD" id="cd11377">
    <property type="entry name" value="Pro-peptidase_S53"/>
    <property type="match status" value="1"/>
</dbReference>
<dbReference type="SUPFAM" id="SSF54897">
    <property type="entry name" value="Protease propeptides/inhibitors"/>
    <property type="match status" value="1"/>
</dbReference>
<feature type="binding site" evidence="8">
    <location>
        <position position="549"/>
    </location>
    <ligand>
        <name>Ca(2+)</name>
        <dbReference type="ChEBI" id="CHEBI:29108"/>
    </ligand>
</feature>
<dbReference type="GO" id="GO:0046872">
    <property type="term" value="F:metal ion binding"/>
    <property type="evidence" value="ECO:0007669"/>
    <property type="project" value="UniProtKB-UniRule"/>
</dbReference>
<dbReference type="GO" id="GO:0004252">
    <property type="term" value="F:serine-type endopeptidase activity"/>
    <property type="evidence" value="ECO:0007669"/>
    <property type="project" value="UniProtKB-UniRule"/>
</dbReference>
<dbReference type="SMART" id="SM00944">
    <property type="entry name" value="Pro-kuma_activ"/>
    <property type="match status" value="1"/>
</dbReference>
<dbReference type="InterPro" id="IPR050819">
    <property type="entry name" value="Tripeptidyl-peptidase_I"/>
</dbReference>